<dbReference type="NCBIfam" id="TIGR02937">
    <property type="entry name" value="sigma70-ECF"/>
    <property type="match status" value="1"/>
</dbReference>
<evidence type="ECO:0000256" key="2">
    <source>
        <dbReference type="ARBA" id="ARBA00023015"/>
    </source>
</evidence>
<proteinExistence type="inferred from homology"/>
<comment type="caution">
    <text evidence="6">The sequence shown here is derived from an EMBL/GenBank/DDBJ whole genome shotgun (WGS) entry which is preliminary data.</text>
</comment>
<dbReference type="InterPro" id="IPR039425">
    <property type="entry name" value="RNA_pol_sigma-70-like"/>
</dbReference>
<dbReference type="NCBIfam" id="TIGR02985">
    <property type="entry name" value="Sig70_bacteroi1"/>
    <property type="match status" value="1"/>
</dbReference>
<evidence type="ECO:0000313" key="7">
    <source>
        <dbReference type="Proteomes" id="UP000283589"/>
    </source>
</evidence>
<dbReference type="EMBL" id="QRZA01000009">
    <property type="protein sequence ID" value="RGV34056.1"/>
    <property type="molecule type" value="Genomic_DNA"/>
</dbReference>
<dbReference type="GO" id="GO:0016987">
    <property type="term" value="F:sigma factor activity"/>
    <property type="evidence" value="ECO:0007669"/>
    <property type="project" value="UniProtKB-KW"/>
</dbReference>
<comment type="similarity">
    <text evidence="1">Belongs to the sigma-70 factor family. ECF subfamily.</text>
</comment>
<dbReference type="PANTHER" id="PTHR43133">
    <property type="entry name" value="RNA POLYMERASE ECF-TYPE SIGMA FACTO"/>
    <property type="match status" value="1"/>
</dbReference>
<dbReference type="GO" id="GO:0003677">
    <property type="term" value="F:DNA binding"/>
    <property type="evidence" value="ECO:0007669"/>
    <property type="project" value="InterPro"/>
</dbReference>
<dbReference type="InterPro" id="IPR007627">
    <property type="entry name" value="RNA_pol_sigma70_r2"/>
</dbReference>
<dbReference type="Gene3D" id="1.10.10.10">
    <property type="entry name" value="Winged helix-like DNA-binding domain superfamily/Winged helix DNA-binding domain"/>
    <property type="match status" value="1"/>
</dbReference>
<reference evidence="6 7" key="1">
    <citation type="submission" date="2018-08" db="EMBL/GenBank/DDBJ databases">
        <title>A genome reference for cultivated species of the human gut microbiota.</title>
        <authorList>
            <person name="Zou Y."/>
            <person name="Xue W."/>
            <person name="Luo G."/>
        </authorList>
    </citation>
    <scope>NUCLEOTIDE SEQUENCE [LARGE SCALE GENOMIC DNA]</scope>
    <source>
        <strain evidence="6 7">AF14-49</strain>
    </source>
</reference>
<keyword evidence="3" id="KW-0731">Sigma factor</keyword>
<dbReference type="PRINTS" id="PR00038">
    <property type="entry name" value="HTHLUXR"/>
</dbReference>
<dbReference type="InterPro" id="IPR000792">
    <property type="entry name" value="Tscrpt_reg_LuxR_C"/>
</dbReference>
<dbReference type="InterPro" id="IPR014284">
    <property type="entry name" value="RNA_pol_sigma-70_dom"/>
</dbReference>
<dbReference type="PANTHER" id="PTHR43133:SF46">
    <property type="entry name" value="RNA POLYMERASE SIGMA-70 FACTOR ECF SUBFAMILY"/>
    <property type="match status" value="1"/>
</dbReference>
<evidence type="ECO:0000256" key="3">
    <source>
        <dbReference type="ARBA" id="ARBA00023082"/>
    </source>
</evidence>
<protein>
    <submittedName>
        <fullName evidence="6">RNA polymerase sigma-70 factor</fullName>
    </submittedName>
</protein>
<dbReference type="Gene3D" id="1.10.1740.10">
    <property type="match status" value="1"/>
</dbReference>
<dbReference type="InterPro" id="IPR013325">
    <property type="entry name" value="RNA_pol_sigma_r2"/>
</dbReference>
<keyword evidence="2" id="KW-0805">Transcription regulation</keyword>
<dbReference type="Pfam" id="PF04542">
    <property type="entry name" value="Sigma70_r2"/>
    <property type="match status" value="1"/>
</dbReference>
<keyword evidence="4" id="KW-0804">Transcription</keyword>
<dbReference type="AlphaFoldDB" id="A0A412X1G9"/>
<dbReference type="Pfam" id="PF08281">
    <property type="entry name" value="Sigma70_r4_2"/>
    <property type="match status" value="1"/>
</dbReference>
<organism evidence="6 7">
    <name type="scientific">Butyricimonas virosa</name>
    <dbReference type="NCBI Taxonomy" id="544645"/>
    <lineage>
        <taxon>Bacteria</taxon>
        <taxon>Pseudomonadati</taxon>
        <taxon>Bacteroidota</taxon>
        <taxon>Bacteroidia</taxon>
        <taxon>Bacteroidales</taxon>
        <taxon>Odoribacteraceae</taxon>
        <taxon>Butyricimonas</taxon>
    </lineage>
</organism>
<evidence type="ECO:0000256" key="1">
    <source>
        <dbReference type="ARBA" id="ARBA00010641"/>
    </source>
</evidence>
<dbReference type="STRING" id="1121130.GCA_000519105_03108"/>
<dbReference type="GO" id="GO:0006352">
    <property type="term" value="P:DNA-templated transcription initiation"/>
    <property type="evidence" value="ECO:0007669"/>
    <property type="project" value="InterPro"/>
</dbReference>
<evidence type="ECO:0000256" key="4">
    <source>
        <dbReference type="ARBA" id="ARBA00023163"/>
    </source>
</evidence>
<dbReference type="SUPFAM" id="SSF88659">
    <property type="entry name" value="Sigma3 and sigma4 domains of RNA polymerase sigma factors"/>
    <property type="match status" value="1"/>
</dbReference>
<gene>
    <name evidence="6" type="ORF">DWW18_08975</name>
</gene>
<dbReference type="Proteomes" id="UP000283589">
    <property type="component" value="Unassembled WGS sequence"/>
</dbReference>
<name>A0A412X1G9_9BACT</name>
<dbReference type="SMART" id="SM00421">
    <property type="entry name" value="HTH_LUXR"/>
    <property type="match status" value="1"/>
</dbReference>
<dbReference type="InterPro" id="IPR014327">
    <property type="entry name" value="RNA_pol_sigma70_bacteroid"/>
</dbReference>
<evidence type="ECO:0000259" key="5">
    <source>
        <dbReference type="SMART" id="SM00421"/>
    </source>
</evidence>
<dbReference type="InterPro" id="IPR013249">
    <property type="entry name" value="RNA_pol_sigma70_r4_t2"/>
</dbReference>
<dbReference type="InterPro" id="IPR013324">
    <property type="entry name" value="RNA_pol_sigma_r3/r4-like"/>
</dbReference>
<dbReference type="SUPFAM" id="SSF88946">
    <property type="entry name" value="Sigma2 domain of RNA polymerase sigma factors"/>
    <property type="match status" value="1"/>
</dbReference>
<evidence type="ECO:0000313" key="6">
    <source>
        <dbReference type="EMBL" id="RGV34056.1"/>
    </source>
</evidence>
<feature type="domain" description="HTH luxR-type" evidence="5">
    <location>
        <begin position="127"/>
        <end position="184"/>
    </location>
</feature>
<sequence length="186" mass="22466">MLHHMHTNEQFIKALNRKKEEAFQMLFKDYYASLVMYAMHYVRQEVAEDIVQDLMTLLWEKDTYFDSISAFHSFIYLFIRNRSINHLKHQKAELNYINYRQGESISDESEVFQVMEEEIYRIFFNVIDQLPERCKEIFKLHLAGKKENEIASQLGISLSTVKSQKQKAFQRLKERLNPLFFFLLFM</sequence>
<dbReference type="InterPro" id="IPR036388">
    <property type="entry name" value="WH-like_DNA-bd_sf"/>
</dbReference>
<accession>A0A412X1G9</accession>